<evidence type="ECO:0000256" key="5">
    <source>
        <dbReference type="ARBA" id="ARBA00022939"/>
    </source>
</evidence>
<keyword evidence="8" id="KW-1185">Reference proteome</keyword>
<dbReference type="InterPro" id="IPR029063">
    <property type="entry name" value="SAM-dependent_MTases_sf"/>
</dbReference>
<dbReference type="AlphaFoldDB" id="A0AAI9T1E7"/>
<keyword evidence="3" id="KW-0808">Transferase</keyword>
<dbReference type="Proteomes" id="UP001202479">
    <property type="component" value="Unassembled WGS sequence"/>
</dbReference>
<dbReference type="GO" id="GO:0032259">
    <property type="term" value="P:methylation"/>
    <property type="evidence" value="ECO:0007669"/>
    <property type="project" value="UniProtKB-KW"/>
</dbReference>
<dbReference type="Pfam" id="PF01596">
    <property type="entry name" value="Methyltransf_3"/>
    <property type="match status" value="1"/>
</dbReference>
<dbReference type="PANTHER" id="PTHR43836:SF2">
    <property type="entry name" value="CATECHOL O-METHYLTRANSFERASE 1-RELATED"/>
    <property type="match status" value="1"/>
</dbReference>
<evidence type="ECO:0000256" key="3">
    <source>
        <dbReference type="ARBA" id="ARBA00022679"/>
    </source>
</evidence>
<sequence length="251" mass="28770">MSQESKEQKFHDYILNLPQEKKDAIKGKPLEVIKVIDEYPERFMDIGREKGNLIINHIRAQKPKRFIELGGYLGYSAVLFANELIEDPEAKYFSFEENPEFAKIATDVINLAGLSKKIEIIVGKAAFNLVAFQERLKQHGEYKSVDFVFIDHWKDLYVPDLREMETLNLIAPGTMIAADNIIKPGAPEYARYVRLSPAEKKEYNKITSNPNGEQFPGRWNIVYETETVKVKFSGGHEDAVEFTKCIDYLSA</sequence>
<evidence type="ECO:0000313" key="7">
    <source>
        <dbReference type="EMBL" id="KAI3406584.1"/>
    </source>
</evidence>
<gene>
    <name evidence="7" type="ORF">KGF56_000716</name>
</gene>
<dbReference type="EMBL" id="JAHUZD010000023">
    <property type="protein sequence ID" value="KAI3406584.1"/>
    <property type="molecule type" value="Genomic_DNA"/>
</dbReference>
<dbReference type="EC" id="2.1.1.6" evidence="1"/>
<keyword evidence="5" id="KW-0128">Catecholamine metabolism</keyword>
<dbReference type="Gene3D" id="3.40.50.150">
    <property type="entry name" value="Vaccinia Virus protein VP39"/>
    <property type="match status" value="1"/>
</dbReference>
<evidence type="ECO:0000256" key="1">
    <source>
        <dbReference type="ARBA" id="ARBA00012880"/>
    </source>
</evidence>
<dbReference type="PANTHER" id="PTHR43836">
    <property type="entry name" value="CATECHOL O-METHYLTRANSFERASE 1-RELATED"/>
    <property type="match status" value="1"/>
</dbReference>
<evidence type="ECO:0000256" key="2">
    <source>
        <dbReference type="ARBA" id="ARBA00022603"/>
    </source>
</evidence>
<accession>A0AAI9T1E7</accession>
<proteinExistence type="inferred from homology"/>
<dbReference type="RefSeq" id="XP_049182329.1">
    <property type="nucleotide sequence ID" value="XM_049326656.1"/>
</dbReference>
<dbReference type="InterPro" id="IPR002935">
    <property type="entry name" value="SAM_O-MeTrfase"/>
</dbReference>
<name>A0AAI9T1E7_9ASCO</name>
<keyword evidence="4" id="KW-0949">S-adenosyl-L-methionine</keyword>
<dbReference type="SUPFAM" id="SSF53335">
    <property type="entry name" value="S-adenosyl-L-methionine-dependent methyltransferases"/>
    <property type="match status" value="1"/>
</dbReference>
<comment type="similarity">
    <text evidence="6">Belongs to the class I-like SAM-binding methyltransferase superfamily. Cation-dependent O-methyltransferase family.</text>
</comment>
<dbReference type="GO" id="GO:0006584">
    <property type="term" value="P:catecholamine metabolic process"/>
    <property type="evidence" value="ECO:0007669"/>
    <property type="project" value="UniProtKB-KW"/>
</dbReference>
<reference evidence="7" key="1">
    <citation type="journal article" date="2022" name="DNA Res.">
        <title>Genome analysis of five recently described species of the CUG-Ser clade uncovers Candida theae as a new hybrid lineage with pathogenic potential in the Candida parapsilosis species complex.</title>
        <authorList>
            <person name="Mixao V."/>
            <person name="Del Olmo V."/>
            <person name="Hegedusova E."/>
            <person name="Saus E."/>
            <person name="Pryszcz L."/>
            <person name="Cillingova A."/>
            <person name="Nosek J."/>
            <person name="Gabaldon T."/>
        </authorList>
    </citation>
    <scope>NUCLEOTIDE SEQUENCE</scope>
    <source>
        <strain evidence="7">CBS 10844</strain>
    </source>
</reference>
<evidence type="ECO:0000256" key="6">
    <source>
        <dbReference type="ARBA" id="ARBA00023453"/>
    </source>
</evidence>
<keyword evidence="2" id="KW-0489">Methyltransferase</keyword>
<organism evidence="7 8">
    <name type="scientific">Candida oxycetoniae</name>
    <dbReference type="NCBI Taxonomy" id="497107"/>
    <lineage>
        <taxon>Eukaryota</taxon>
        <taxon>Fungi</taxon>
        <taxon>Dikarya</taxon>
        <taxon>Ascomycota</taxon>
        <taxon>Saccharomycotina</taxon>
        <taxon>Pichiomycetes</taxon>
        <taxon>Debaryomycetaceae</taxon>
        <taxon>Candida/Lodderomyces clade</taxon>
        <taxon>Candida</taxon>
    </lineage>
</organism>
<dbReference type="GO" id="GO:0008171">
    <property type="term" value="F:O-methyltransferase activity"/>
    <property type="evidence" value="ECO:0007669"/>
    <property type="project" value="InterPro"/>
</dbReference>
<dbReference type="GeneID" id="73378333"/>
<comment type="caution">
    <text evidence="7">The sequence shown here is derived from an EMBL/GenBank/DDBJ whole genome shotgun (WGS) entry which is preliminary data.</text>
</comment>
<protein>
    <recommendedName>
        <fullName evidence="1">catechol O-methyltransferase</fullName>
        <ecNumber evidence="1">2.1.1.6</ecNumber>
    </recommendedName>
</protein>
<dbReference type="PROSITE" id="PS51682">
    <property type="entry name" value="SAM_OMT_I"/>
    <property type="match status" value="1"/>
</dbReference>
<evidence type="ECO:0000313" key="8">
    <source>
        <dbReference type="Proteomes" id="UP001202479"/>
    </source>
</evidence>
<evidence type="ECO:0000256" key="4">
    <source>
        <dbReference type="ARBA" id="ARBA00022691"/>
    </source>
</evidence>